<comment type="caution">
    <text evidence="1">The sequence shown here is derived from an EMBL/GenBank/DDBJ whole genome shotgun (WGS) entry which is preliminary data.</text>
</comment>
<organism evidence="1">
    <name type="scientific">termite gut metagenome</name>
    <dbReference type="NCBI Taxonomy" id="433724"/>
    <lineage>
        <taxon>unclassified sequences</taxon>
        <taxon>metagenomes</taxon>
        <taxon>organismal metagenomes</taxon>
    </lineage>
</organism>
<accession>A0A5J4PCB1</accession>
<protein>
    <submittedName>
        <fullName evidence="1">Uncharacterized protein</fullName>
    </submittedName>
</protein>
<sequence length="25" mass="2842">MEKVIEKEGKTLVTVYSGFPELIKC</sequence>
<dbReference type="EMBL" id="SNRY01009452">
    <property type="protein sequence ID" value="KAA6307046.1"/>
    <property type="molecule type" value="Genomic_DNA"/>
</dbReference>
<evidence type="ECO:0000313" key="1">
    <source>
        <dbReference type="EMBL" id="KAA6307046.1"/>
    </source>
</evidence>
<gene>
    <name evidence="1" type="ORF">EZS27_041291</name>
</gene>
<feature type="non-terminal residue" evidence="1">
    <location>
        <position position="25"/>
    </location>
</feature>
<proteinExistence type="predicted"/>
<name>A0A5J4PCB1_9ZZZZ</name>
<reference evidence="1" key="1">
    <citation type="submission" date="2019-03" db="EMBL/GenBank/DDBJ databases">
        <title>Single cell metagenomics reveals metabolic interactions within the superorganism composed of flagellate Streblomastix strix and complex community of Bacteroidetes bacteria on its surface.</title>
        <authorList>
            <person name="Treitli S.C."/>
            <person name="Kolisko M."/>
            <person name="Husnik F."/>
            <person name="Keeling P."/>
            <person name="Hampl V."/>
        </authorList>
    </citation>
    <scope>NUCLEOTIDE SEQUENCE</scope>
    <source>
        <strain evidence="1">STM</strain>
    </source>
</reference>
<dbReference type="AlphaFoldDB" id="A0A5J4PCB1"/>